<dbReference type="Pfam" id="PF12627">
    <property type="entry name" value="PolyA_pol_RNAbd"/>
    <property type="match status" value="1"/>
</dbReference>
<keyword evidence="1" id="KW-0547">Nucleotide-binding</keyword>
<protein>
    <submittedName>
        <fullName evidence="5">Multifunctional CCA protein</fullName>
    </submittedName>
</protein>
<sequence length="397" mass="43047">MRIHLVGGAVRDILLGRPLADRDYLIEDAAQSDFQGRYPTARLVGKSFPVFLLDGAEYAWPRGGSLEADLTLRDLTVNALALDERGMLRAHPRALSDLQARVLRPCSPTSLSDDPLRVFRAARFAAQLTDFAPAPELLQQMRALAGSAALGALAAERVGREVVKALAAPRPSRFLELLEATGCLLPWMPELEACRGVPAGPPRWHDKDVLGHLRDVMDRAAGDPLDAWMALTHDLGKAATPGDILPAHHGHEQAGADPARALGLRLRLSTAFVEAGETAAREHMTARRYPELRPGTRVDLLMRLEARGLTTRTFRLAEADAAGRPGAPGPGELLRLARRDLRAVRKVTLPPELRDQGERSGEALRQLRCEALTRARRPHADAALPDASDSATLPPGS</sequence>
<dbReference type="PANTHER" id="PTHR47545:SF1">
    <property type="entry name" value="MULTIFUNCTIONAL CCA PROTEIN"/>
    <property type="match status" value="1"/>
</dbReference>
<dbReference type="GO" id="GO:0000166">
    <property type="term" value="F:nucleotide binding"/>
    <property type="evidence" value="ECO:0007669"/>
    <property type="project" value="UniProtKB-KW"/>
</dbReference>
<proteinExistence type="predicted"/>
<reference evidence="5 6" key="1">
    <citation type="submission" date="2020-04" db="EMBL/GenBank/DDBJ databases">
        <authorList>
            <consortium name="Desulfovibrio sp. FSS-1 genome sequencing consortium"/>
            <person name="Shimoshige H."/>
            <person name="Kobayashi H."/>
            <person name="Maekawa T."/>
        </authorList>
    </citation>
    <scope>NUCLEOTIDE SEQUENCE [LARGE SCALE GENOMIC DNA]</scope>
    <source>
        <strain evidence="5 6">SIID29052-01</strain>
    </source>
</reference>
<evidence type="ECO:0000259" key="4">
    <source>
        <dbReference type="Pfam" id="PF12627"/>
    </source>
</evidence>
<dbReference type="InterPro" id="IPR050124">
    <property type="entry name" value="tRNA_CCA-adding_enzyme"/>
</dbReference>
<feature type="domain" description="HD" evidence="3">
    <location>
        <begin position="219"/>
        <end position="320"/>
    </location>
</feature>
<dbReference type="InterPro" id="IPR006674">
    <property type="entry name" value="HD_domain"/>
</dbReference>
<comment type="caution">
    <text evidence="5">The sequence shown here is derived from an EMBL/GenBank/DDBJ whole genome shotgun (WGS) entry which is preliminary data.</text>
</comment>
<accession>A0A6V8LIG3</accession>
<evidence type="ECO:0000259" key="3">
    <source>
        <dbReference type="Pfam" id="PF01966"/>
    </source>
</evidence>
<keyword evidence="6" id="KW-1185">Reference proteome</keyword>
<gene>
    <name evidence="5" type="primary">cca_1</name>
    <name evidence="5" type="ORF">NNJEOMEG_00357</name>
</gene>
<feature type="domain" description="tRNA nucleotidyltransferase/poly(A) polymerase RNA and SrmB- binding" evidence="4">
    <location>
        <begin position="130"/>
        <end position="193"/>
    </location>
</feature>
<dbReference type="SUPFAM" id="SSF81891">
    <property type="entry name" value="Poly A polymerase C-terminal region-like"/>
    <property type="match status" value="1"/>
</dbReference>
<dbReference type="EMBL" id="BLTE01000001">
    <property type="protein sequence ID" value="GFK92532.1"/>
    <property type="molecule type" value="Genomic_DNA"/>
</dbReference>
<dbReference type="Gene3D" id="3.30.460.10">
    <property type="entry name" value="Beta Polymerase, domain 2"/>
    <property type="match status" value="2"/>
</dbReference>
<reference evidence="5 6" key="2">
    <citation type="submission" date="2020-05" db="EMBL/GenBank/DDBJ databases">
        <title>Draft genome sequence of Desulfovibrio sp. strainFSS-1.</title>
        <authorList>
            <person name="Shimoshige H."/>
            <person name="Kobayashi H."/>
            <person name="Maekawa T."/>
        </authorList>
    </citation>
    <scope>NUCLEOTIDE SEQUENCE [LARGE SCALE GENOMIC DNA]</scope>
    <source>
        <strain evidence="5 6">SIID29052-01</strain>
    </source>
</reference>
<dbReference type="InterPro" id="IPR032828">
    <property type="entry name" value="PolyA_RNA-bd"/>
</dbReference>
<feature type="compositionally biased region" description="Low complexity" evidence="2">
    <location>
        <begin position="381"/>
        <end position="391"/>
    </location>
</feature>
<dbReference type="RefSeq" id="WP_173080692.1">
    <property type="nucleotide sequence ID" value="NZ_BLTE01000001.1"/>
</dbReference>
<evidence type="ECO:0000256" key="1">
    <source>
        <dbReference type="ARBA" id="ARBA00022741"/>
    </source>
</evidence>
<dbReference type="AlphaFoldDB" id="A0A6V8LIG3"/>
<evidence type="ECO:0000313" key="6">
    <source>
        <dbReference type="Proteomes" id="UP000494245"/>
    </source>
</evidence>
<dbReference type="Gene3D" id="1.10.3090.10">
    <property type="entry name" value="cca-adding enzyme, domain 2"/>
    <property type="match status" value="1"/>
</dbReference>
<dbReference type="PANTHER" id="PTHR47545">
    <property type="entry name" value="MULTIFUNCTIONAL CCA PROTEIN"/>
    <property type="match status" value="1"/>
</dbReference>
<name>A0A6V8LIG3_9BACT</name>
<organism evidence="5 6">
    <name type="scientific">Fundidesulfovibrio magnetotacticus</name>
    <dbReference type="NCBI Taxonomy" id="2730080"/>
    <lineage>
        <taxon>Bacteria</taxon>
        <taxon>Pseudomonadati</taxon>
        <taxon>Thermodesulfobacteriota</taxon>
        <taxon>Desulfovibrionia</taxon>
        <taxon>Desulfovibrionales</taxon>
        <taxon>Desulfovibrionaceae</taxon>
        <taxon>Fundidesulfovibrio</taxon>
    </lineage>
</organism>
<dbReference type="InterPro" id="IPR043519">
    <property type="entry name" value="NT_sf"/>
</dbReference>
<evidence type="ECO:0000256" key="2">
    <source>
        <dbReference type="SAM" id="MobiDB-lite"/>
    </source>
</evidence>
<dbReference type="Pfam" id="PF01966">
    <property type="entry name" value="HD"/>
    <property type="match status" value="1"/>
</dbReference>
<evidence type="ECO:0000313" key="5">
    <source>
        <dbReference type="EMBL" id="GFK92532.1"/>
    </source>
</evidence>
<dbReference type="Proteomes" id="UP000494245">
    <property type="component" value="Unassembled WGS sequence"/>
</dbReference>
<dbReference type="SUPFAM" id="SSF81301">
    <property type="entry name" value="Nucleotidyltransferase"/>
    <property type="match status" value="1"/>
</dbReference>
<feature type="region of interest" description="Disordered" evidence="2">
    <location>
        <begin position="376"/>
        <end position="397"/>
    </location>
</feature>